<dbReference type="EMBL" id="CP073041">
    <property type="protein sequence ID" value="UXE63084.1"/>
    <property type="molecule type" value="Genomic_DNA"/>
</dbReference>
<gene>
    <name evidence="1" type="ORF">KA717_10675</name>
</gene>
<accession>A0A977PXR4</accession>
<dbReference type="AlphaFoldDB" id="A0A977PXR4"/>
<name>A0A977PXR4_9CYAN</name>
<proteinExistence type="predicted"/>
<protein>
    <submittedName>
        <fullName evidence="1">Uncharacterized protein</fullName>
    </submittedName>
</protein>
<reference evidence="1" key="1">
    <citation type="submission" date="2021-04" db="EMBL/GenBank/DDBJ databases">
        <title>Genome sequence of Woronichinia naegeliana from Washington state freshwater lake bloom.</title>
        <authorList>
            <person name="Dreher T.W."/>
        </authorList>
    </citation>
    <scope>NUCLEOTIDE SEQUENCE</scope>
    <source>
        <strain evidence="1">WA131</strain>
    </source>
</reference>
<dbReference type="KEGG" id="wna:KA717_10675"/>
<evidence type="ECO:0000313" key="1">
    <source>
        <dbReference type="EMBL" id="UXE63084.1"/>
    </source>
</evidence>
<sequence length="72" mass="8486">MVTNLQERFLTDEQGNRIAVVLDIAVYEKLLEDLDEFYCQKAYEQAVKETDPEIETGNYLTLEELIKQREDD</sequence>
<dbReference type="Proteomes" id="UP001065613">
    <property type="component" value="Chromosome"/>
</dbReference>
<dbReference type="Pfam" id="PF18506">
    <property type="entry name" value="RelB-like"/>
    <property type="match status" value="1"/>
</dbReference>
<dbReference type="InterPro" id="IPR049537">
    <property type="entry name" value="RelB-like"/>
</dbReference>
<organism evidence="1">
    <name type="scientific">Woronichinia naegeliana WA131</name>
    <dbReference type="NCBI Taxonomy" id="2824559"/>
    <lineage>
        <taxon>Bacteria</taxon>
        <taxon>Bacillati</taxon>
        <taxon>Cyanobacteriota</taxon>
        <taxon>Cyanophyceae</taxon>
        <taxon>Synechococcales</taxon>
        <taxon>Coelosphaeriaceae</taxon>
        <taxon>Woronichinia</taxon>
    </lineage>
</organism>